<name>A0AAV9MJY2_9SOLN</name>
<gene>
    <name evidence="4" type="ORF">R3W88_000996</name>
</gene>
<evidence type="ECO:0000256" key="3">
    <source>
        <dbReference type="ARBA" id="ARBA00023002"/>
    </source>
</evidence>
<organism evidence="4 5">
    <name type="scientific">Solanum pinnatisectum</name>
    <name type="common">tansyleaf nightshade</name>
    <dbReference type="NCBI Taxonomy" id="50273"/>
    <lineage>
        <taxon>Eukaryota</taxon>
        <taxon>Viridiplantae</taxon>
        <taxon>Streptophyta</taxon>
        <taxon>Embryophyta</taxon>
        <taxon>Tracheophyta</taxon>
        <taxon>Spermatophyta</taxon>
        <taxon>Magnoliopsida</taxon>
        <taxon>eudicotyledons</taxon>
        <taxon>Gunneridae</taxon>
        <taxon>Pentapetalae</taxon>
        <taxon>asterids</taxon>
        <taxon>lamiids</taxon>
        <taxon>Solanales</taxon>
        <taxon>Solanaceae</taxon>
        <taxon>Solanoideae</taxon>
        <taxon>Solaneae</taxon>
        <taxon>Solanum</taxon>
    </lineage>
</organism>
<comment type="similarity">
    <text evidence="1">Belongs to the short-chain dehydrogenases/reductases (SDR) family.</text>
</comment>
<dbReference type="Gene3D" id="3.40.50.720">
    <property type="entry name" value="NAD(P)-binding Rossmann-like Domain"/>
    <property type="match status" value="1"/>
</dbReference>
<evidence type="ECO:0000313" key="4">
    <source>
        <dbReference type="EMBL" id="KAK4737299.1"/>
    </source>
</evidence>
<dbReference type="PANTHER" id="PTHR43391:SF14">
    <property type="entry name" value="DEHYDROGENASE_REDUCTASE SDR FAMILY PROTEIN 7-LIKE"/>
    <property type="match status" value="1"/>
</dbReference>
<dbReference type="Proteomes" id="UP001311915">
    <property type="component" value="Unassembled WGS sequence"/>
</dbReference>
<comment type="caution">
    <text evidence="4">The sequence shown here is derived from an EMBL/GenBank/DDBJ whole genome shotgun (WGS) entry which is preliminary data.</text>
</comment>
<reference evidence="4 5" key="1">
    <citation type="submission" date="2023-10" db="EMBL/GenBank/DDBJ databases">
        <title>Genome-Wide Identification Analysis in wild type Solanum Pinnatisectum Reveals Some Genes Defensing Phytophthora Infestans.</title>
        <authorList>
            <person name="Sun C."/>
        </authorList>
    </citation>
    <scope>NUCLEOTIDE SEQUENCE [LARGE SCALE GENOMIC DNA]</scope>
    <source>
        <strain evidence="4">LQN</strain>
        <tissue evidence="4">Leaf</tissue>
    </source>
</reference>
<keyword evidence="2" id="KW-0521">NADP</keyword>
<evidence type="ECO:0000256" key="2">
    <source>
        <dbReference type="ARBA" id="ARBA00022857"/>
    </source>
</evidence>
<dbReference type="GO" id="GO:0016491">
    <property type="term" value="F:oxidoreductase activity"/>
    <property type="evidence" value="ECO:0007669"/>
    <property type="project" value="UniProtKB-KW"/>
</dbReference>
<evidence type="ECO:0000313" key="5">
    <source>
        <dbReference type="Proteomes" id="UP001311915"/>
    </source>
</evidence>
<dbReference type="GO" id="GO:0005829">
    <property type="term" value="C:cytosol"/>
    <property type="evidence" value="ECO:0007669"/>
    <property type="project" value="TreeGrafter"/>
</dbReference>
<accession>A0AAV9MJY2</accession>
<dbReference type="AlphaFoldDB" id="A0AAV9MJY2"/>
<sequence length="80" mass="9265">MYTSFWGNVYPTYVALPYLRQTRGRVIVNASVEAWLPLLRMSLYSLLSEQAAKATVINFYETLRLEMKDDVGIKYQHTDG</sequence>
<proteinExistence type="inferred from homology"/>
<evidence type="ECO:0000256" key="1">
    <source>
        <dbReference type="ARBA" id="ARBA00006484"/>
    </source>
</evidence>
<dbReference type="EMBL" id="JAWPEI010000001">
    <property type="protein sequence ID" value="KAK4737299.1"/>
    <property type="molecule type" value="Genomic_DNA"/>
</dbReference>
<dbReference type="PANTHER" id="PTHR43391">
    <property type="entry name" value="RETINOL DEHYDROGENASE-RELATED"/>
    <property type="match status" value="1"/>
</dbReference>
<keyword evidence="5" id="KW-1185">Reference proteome</keyword>
<dbReference type="SUPFAM" id="SSF51735">
    <property type="entry name" value="NAD(P)-binding Rossmann-fold domains"/>
    <property type="match status" value="1"/>
</dbReference>
<protein>
    <submittedName>
        <fullName evidence="4">Uncharacterized protein</fullName>
    </submittedName>
</protein>
<dbReference type="InterPro" id="IPR036291">
    <property type="entry name" value="NAD(P)-bd_dom_sf"/>
</dbReference>
<keyword evidence="3" id="KW-0560">Oxidoreductase</keyword>